<dbReference type="Proteomes" id="UP000297429">
    <property type="component" value="Unassembled WGS sequence"/>
</dbReference>
<dbReference type="EMBL" id="RCCK01000013">
    <property type="protein sequence ID" value="RLJ73892.1"/>
    <property type="molecule type" value="Genomic_DNA"/>
</dbReference>
<dbReference type="InterPro" id="IPR029044">
    <property type="entry name" value="Nucleotide-diphossugar_trans"/>
</dbReference>
<dbReference type="GO" id="GO:0016740">
    <property type="term" value="F:transferase activity"/>
    <property type="evidence" value="ECO:0007669"/>
    <property type="project" value="UniProtKB-KW"/>
</dbReference>
<dbReference type="Proteomes" id="UP000273898">
    <property type="component" value="Unassembled WGS sequence"/>
</dbReference>
<comment type="caution">
    <text evidence="1">The sequence shown here is derived from an EMBL/GenBank/DDBJ whole genome shotgun (WGS) entry which is preliminary data.</text>
</comment>
<organism evidence="1 3">
    <name type="scientific">Pedobacter alluvionis</name>
    <dbReference type="NCBI Taxonomy" id="475253"/>
    <lineage>
        <taxon>Bacteria</taxon>
        <taxon>Pseudomonadati</taxon>
        <taxon>Bacteroidota</taxon>
        <taxon>Sphingobacteriia</taxon>
        <taxon>Sphingobacteriales</taxon>
        <taxon>Sphingobacteriaceae</taxon>
        <taxon>Pedobacter</taxon>
    </lineage>
</organism>
<keyword evidence="4" id="KW-1185">Reference proteome</keyword>
<dbReference type="AlphaFoldDB" id="A0A497XY32"/>
<name>A0A497XY32_9SPHI</name>
<gene>
    <name evidence="1" type="ORF">BCL90_4058</name>
    <name evidence="2" type="ORF">E3V97_00240</name>
</gene>
<dbReference type="RefSeq" id="WP_121286025.1">
    <property type="nucleotide sequence ID" value="NZ_RCCK01000013.1"/>
</dbReference>
<evidence type="ECO:0000313" key="3">
    <source>
        <dbReference type="Proteomes" id="UP000273898"/>
    </source>
</evidence>
<dbReference type="Gene3D" id="3.90.550.10">
    <property type="entry name" value="Spore Coat Polysaccharide Biosynthesis Protein SpsA, Chain A"/>
    <property type="match status" value="1"/>
</dbReference>
<evidence type="ECO:0000313" key="4">
    <source>
        <dbReference type="Proteomes" id="UP000297429"/>
    </source>
</evidence>
<evidence type="ECO:0000313" key="2">
    <source>
        <dbReference type="EMBL" id="TFB32501.1"/>
    </source>
</evidence>
<protein>
    <submittedName>
        <fullName evidence="2">Nucleotide-diphospho-sugar transferase</fullName>
    </submittedName>
</protein>
<dbReference type="OrthoDB" id="9785375at2"/>
<accession>A0A497XY32</accession>
<reference evidence="2 4" key="2">
    <citation type="submission" date="2019-03" db="EMBL/GenBank/DDBJ databases">
        <authorList>
            <person name="He R.-H."/>
        </authorList>
    </citation>
    <scope>NUCLEOTIDE SEQUENCE [LARGE SCALE GENOMIC DNA]</scope>
    <source>
        <strain evidence="2 4">DSM 19624</strain>
    </source>
</reference>
<keyword evidence="2" id="KW-0808">Transferase</keyword>
<sequence length="317" mass="37150">MYKVKSPILFLFFNRLEETKRVFQAIKDSKPEQLFLASDGPRQGQENEASTVESIREYIINNIDWECNIFTLFRDENLGCKKAVSQAITWFFDQIEEGIILEDDCLPNNDFFRFCDLQLNQYRYDDRIGHICGCNFQDGIKRGGADYYYSKLTHVWGWASWKRVWSVYDINMAELQNAYKEDILSAVTDNQFAKAILYESFFKTRNGLINTWDFQYFFSNLINGYFSIIPNYNMISNIGFNANGTHTFNSNSLQANIDHENLPLLVKEPSVIYQNRMADEYTLTKELPKRYIFITNKLKQLIKLCLIKSGLYKSKSA</sequence>
<dbReference type="EMBL" id="SOPX01000001">
    <property type="protein sequence ID" value="TFB32501.1"/>
    <property type="molecule type" value="Genomic_DNA"/>
</dbReference>
<proteinExistence type="predicted"/>
<reference evidence="1 3" key="1">
    <citation type="submission" date="2018-10" db="EMBL/GenBank/DDBJ databases">
        <title>Genomic Encyclopedia of Archaeal and Bacterial Type Strains, Phase II (KMG-II): from individual species to whole genera.</title>
        <authorList>
            <person name="Goeker M."/>
        </authorList>
    </citation>
    <scope>NUCLEOTIDE SEQUENCE [LARGE SCALE GENOMIC DNA]</scope>
    <source>
        <strain evidence="1 3">DSM 19624</strain>
    </source>
</reference>
<evidence type="ECO:0000313" key="1">
    <source>
        <dbReference type="EMBL" id="RLJ73892.1"/>
    </source>
</evidence>
<dbReference type="SUPFAM" id="SSF53448">
    <property type="entry name" value="Nucleotide-diphospho-sugar transferases"/>
    <property type="match status" value="1"/>
</dbReference>